<dbReference type="Proteomes" id="UP001165678">
    <property type="component" value="Unassembled WGS sequence"/>
</dbReference>
<sequence length="126" mass="13965">MTSGPTDRNVGSWHRPGSRWLAGLLFGCLLPLGLAQARTDNVEARHQLQLCFCSSLVLHTLADLRAHQMRVNSVCRPVQAPRFTALFPSFLTLLTSVWSVAHDMSVMSRRGPPRTPVSLPTYISLL</sequence>
<dbReference type="AlphaFoldDB" id="A0AA41ZFL5"/>
<reference evidence="1" key="1">
    <citation type="submission" date="2022-11" db="EMBL/GenBank/DDBJ databases">
        <title>Larsenimonas rhizosphaerae sp. nov., isolated from a tidal mudflat.</title>
        <authorList>
            <person name="Lee S.D."/>
            <person name="Kim I.S."/>
        </authorList>
    </citation>
    <scope>NUCLEOTIDE SEQUENCE</scope>
    <source>
        <strain evidence="1">GH2-1</strain>
    </source>
</reference>
<comment type="caution">
    <text evidence="1">The sequence shown here is derived from an EMBL/GenBank/DDBJ whole genome shotgun (WGS) entry which is preliminary data.</text>
</comment>
<evidence type="ECO:0000313" key="2">
    <source>
        <dbReference type="Proteomes" id="UP001165678"/>
    </source>
</evidence>
<keyword evidence="2" id="KW-1185">Reference proteome</keyword>
<accession>A0AA41ZFL5</accession>
<gene>
    <name evidence="1" type="ORF">OQ287_05770</name>
</gene>
<dbReference type="RefSeq" id="WP_265895813.1">
    <property type="nucleotide sequence ID" value="NZ_JAPIVE010000001.1"/>
</dbReference>
<proteinExistence type="predicted"/>
<dbReference type="EMBL" id="JAPIVE010000001">
    <property type="protein sequence ID" value="MCX2523741.1"/>
    <property type="molecule type" value="Genomic_DNA"/>
</dbReference>
<protein>
    <submittedName>
        <fullName evidence="1">Uncharacterized protein</fullName>
    </submittedName>
</protein>
<organism evidence="1 2">
    <name type="scientific">Larsenimonas rhizosphaerae</name>
    <dbReference type="NCBI Taxonomy" id="2944682"/>
    <lineage>
        <taxon>Bacteria</taxon>
        <taxon>Pseudomonadati</taxon>
        <taxon>Pseudomonadota</taxon>
        <taxon>Gammaproteobacteria</taxon>
        <taxon>Oceanospirillales</taxon>
        <taxon>Halomonadaceae</taxon>
        <taxon>Larsenimonas</taxon>
    </lineage>
</organism>
<evidence type="ECO:0000313" key="1">
    <source>
        <dbReference type="EMBL" id="MCX2523741.1"/>
    </source>
</evidence>
<name>A0AA41ZFL5_9GAMM</name>